<keyword evidence="2" id="KW-0808">Transferase</keyword>
<name>A0A494WB58_9SPHN</name>
<accession>A0A494WB58</accession>
<evidence type="ECO:0000313" key="2">
    <source>
        <dbReference type="EMBL" id="BBD99927.1"/>
    </source>
</evidence>
<proteinExistence type="predicted"/>
<feature type="domain" description="Gamma-glutamylcyclotransferase AIG2-like" evidence="1">
    <location>
        <begin position="5"/>
        <end position="125"/>
    </location>
</feature>
<organism evidence="2 3">
    <name type="scientific">Sphingobium amiense</name>
    <dbReference type="NCBI Taxonomy" id="135719"/>
    <lineage>
        <taxon>Bacteria</taxon>
        <taxon>Pseudomonadati</taxon>
        <taxon>Pseudomonadota</taxon>
        <taxon>Alphaproteobacteria</taxon>
        <taxon>Sphingomonadales</taxon>
        <taxon>Sphingomonadaceae</taxon>
        <taxon>Sphingobium</taxon>
    </lineage>
</organism>
<dbReference type="AlphaFoldDB" id="A0A494WB58"/>
<dbReference type="InterPro" id="IPR009288">
    <property type="entry name" value="AIG2-like_dom"/>
</dbReference>
<dbReference type="InterPro" id="IPR036568">
    <property type="entry name" value="GGCT-like_sf"/>
</dbReference>
<dbReference type="InterPro" id="IPR013024">
    <property type="entry name" value="GGCT-like"/>
</dbReference>
<dbReference type="EMBL" id="AP018664">
    <property type="protein sequence ID" value="BBD99927.1"/>
    <property type="molecule type" value="Genomic_DNA"/>
</dbReference>
<dbReference type="Pfam" id="PF06094">
    <property type="entry name" value="GGACT"/>
    <property type="match status" value="1"/>
</dbReference>
<dbReference type="KEGG" id="sami:SAMIE_1034280"/>
<dbReference type="Proteomes" id="UP000279959">
    <property type="component" value="Chromosome"/>
</dbReference>
<sequence length="133" mass="14281">MAMTLFVYGTLRPAFDGPMARRLKAEAEHLGMARTAGTLIMVADYPGFVPGGAEDVVGDLFALRDAATLDWLDAYEECAAHDPLPHEYRREAVQIVGKDGPAMAWTYVYAFPTDGLERVAGGDFLACARPGGG</sequence>
<dbReference type="Gene3D" id="3.10.490.10">
    <property type="entry name" value="Gamma-glutamyl cyclotransferase-like"/>
    <property type="match status" value="1"/>
</dbReference>
<evidence type="ECO:0000259" key="1">
    <source>
        <dbReference type="Pfam" id="PF06094"/>
    </source>
</evidence>
<reference evidence="2 3" key="1">
    <citation type="submission" date="2018-05" db="EMBL/GenBank/DDBJ databases">
        <title>Complete Genome Sequence of the Nonylphenol-Degrading Bacterium Sphingobium amiense DSM 16289T.</title>
        <authorList>
            <person name="Ootsuka M."/>
            <person name="Nishizawa T."/>
            <person name="Ohta H."/>
        </authorList>
    </citation>
    <scope>NUCLEOTIDE SEQUENCE [LARGE SCALE GENOMIC DNA]</scope>
    <source>
        <strain evidence="2 3">DSM 16289</strain>
    </source>
</reference>
<dbReference type="RefSeq" id="WP_066696248.1">
    <property type="nucleotide sequence ID" value="NZ_AP018664.1"/>
</dbReference>
<keyword evidence="3" id="KW-1185">Reference proteome</keyword>
<protein>
    <submittedName>
        <fullName evidence="2">Gamma-glutamylcyclotransferase</fullName>
    </submittedName>
</protein>
<dbReference type="CDD" id="cd06661">
    <property type="entry name" value="GGCT_like"/>
    <property type="match status" value="1"/>
</dbReference>
<gene>
    <name evidence="2" type="ORF">SAMIE_1034280</name>
</gene>
<dbReference type="SUPFAM" id="SSF110857">
    <property type="entry name" value="Gamma-glutamyl cyclotransferase-like"/>
    <property type="match status" value="1"/>
</dbReference>
<dbReference type="GO" id="GO:0016740">
    <property type="term" value="F:transferase activity"/>
    <property type="evidence" value="ECO:0007669"/>
    <property type="project" value="UniProtKB-KW"/>
</dbReference>
<evidence type="ECO:0000313" key="3">
    <source>
        <dbReference type="Proteomes" id="UP000279959"/>
    </source>
</evidence>